<dbReference type="EMBL" id="AP025292">
    <property type="protein sequence ID" value="BDD00298.1"/>
    <property type="molecule type" value="Genomic_DNA"/>
</dbReference>
<protein>
    <recommendedName>
        <fullName evidence="4">DJ-1/PfpI domain-containing protein</fullName>
    </recommendedName>
</protein>
<evidence type="ECO:0000313" key="6">
    <source>
        <dbReference type="Proteomes" id="UP001354989"/>
    </source>
</evidence>
<dbReference type="CDD" id="cd03141">
    <property type="entry name" value="GATase1_Hsp31_like"/>
    <property type="match status" value="1"/>
</dbReference>
<evidence type="ECO:0000256" key="1">
    <source>
        <dbReference type="ARBA" id="ARBA00004613"/>
    </source>
</evidence>
<keyword evidence="2" id="KW-0964">Secreted</keyword>
<dbReference type="PANTHER" id="PTHR10009">
    <property type="entry name" value="PROTEIN YELLOW-RELATED"/>
    <property type="match status" value="1"/>
</dbReference>
<evidence type="ECO:0000259" key="4">
    <source>
        <dbReference type="Pfam" id="PF01965"/>
    </source>
</evidence>
<evidence type="ECO:0000256" key="2">
    <source>
        <dbReference type="ARBA" id="ARBA00022525"/>
    </source>
</evidence>
<feature type="signal peptide" evidence="3">
    <location>
        <begin position="1"/>
        <end position="19"/>
    </location>
</feature>
<dbReference type="RefSeq" id="WP_338397251.1">
    <property type="nucleotide sequence ID" value="NZ_AP025292.1"/>
</dbReference>
<name>A0ABN6LF64_9BACT</name>
<dbReference type="SUPFAM" id="SSF63829">
    <property type="entry name" value="Calcium-dependent phosphotriesterase"/>
    <property type="match status" value="1"/>
</dbReference>
<comment type="subcellular location">
    <subcellularLocation>
        <location evidence="1">Secreted</location>
    </subcellularLocation>
</comment>
<evidence type="ECO:0000256" key="3">
    <source>
        <dbReference type="SAM" id="SignalP"/>
    </source>
</evidence>
<dbReference type="Gene3D" id="3.40.50.880">
    <property type="match status" value="1"/>
</dbReference>
<dbReference type="InterPro" id="IPR017996">
    <property type="entry name" value="MRJP/yellow-related"/>
</dbReference>
<keyword evidence="3" id="KW-0732">Signal</keyword>
<feature type="chain" id="PRO_5045823905" description="DJ-1/PfpI domain-containing protein" evidence="3">
    <location>
        <begin position="20"/>
        <end position="587"/>
    </location>
</feature>
<dbReference type="InterPro" id="IPR011042">
    <property type="entry name" value="6-blade_b-propeller_TolB-like"/>
</dbReference>
<dbReference type="PROSITE" id="PS51257">
    <property type="entry name" value="PROKAR_LIPOPROTEIN"/>
    <property type="match status" value="1"/>
</dbReference>
<dbReference type="Gene3D" id="2.120.10.30">
    <property type="entry name" value="TolB, C-terminal domain"/>
    <property type="match status" value="1"/>
</dbReference>
<reference evidence="5 6" key="1">
    <citation type="submission" date="2021-12" db="EMBL/GenBank/DDBJ databases">
        <title>Genome sequencing of bacteria with rrn-lacking chromosome and rrn-plasmid.</title>
        <authorList>
            <person name="Anda M."/>
            <person name="Iwasaki W."/>
        </authorList>
    </citation>
    <scope>NUCLEOTIDE SEQUENCE [LARGE SCALE GENOMIC DNA]</scope>
    <source>
        <strain evidence="5 6">NBRC 101262</strain>
    </source>
</reference>
<dbReference type="SUPFAM" id="SSF52317">
    <property type="entry name" value="Class I glutamine amidotransferase-like"/>
    <property type="match status" value="1"/>
</dbReference>
<dbReference type="PANTHER" id="PTHR10009:SF18">
    <property type="entry name" value="PROTEIN YELLOW-LIKE PROTEIN"/>
    <property type="match status" value="1"/>
</dbReference>
<sequence>MKVLHFYLLALLFTFSACADKQENKDAPSASTDDPLTLVASSKNQWTGITISPEGRMFVNFPRWSDNVPISVGEIVDGKVVPFPNKKWNDYQNTKKDEPHFIAVQSVVADEAGFLWVLDPANPKFTGVDNKGPRIHLFHLHGDHDEYVKTIYFDSSVYSQNSYFNDLRINHKNDMIYITDSGAGGLIILDLNTGVSRKILANHPSTHAETGYLKLKNGLWKRNIHADGIALSPDKKHLYYAALSGHSLYRISTEVLDHPAYNNENYVEHVERIASINAPDGMMFDQEGNLYLGDLENEAIAIYKEGYYFRWIKDRRIRWADTFAKDSKGNMYFTTSEINYGQEEQQTYAIYKLNQKPTLPKSKGKILLAITSHQKLGTSEDAKKTGYYLSEVSHAYYTFKAAGYEVEFVSPKGGKSYMDGVDTTDVQNARFLKDDQAQQKINNSFAAQDIKPKGYRAIYYAGGHGTMWDFPKSEPLANVAQQIYENGGVVGAVCHGPAGLLPVTLSNGKALIDGKKVNGFTNAEEKAVKLDKIVPFLLEDQLKAKGGIFEHGNKWEEFSVADQRVITGQNPASAEAVAEKMVEWLAK</sequence>
<dbReference type="Proteomes" id="UP001354989">
    <property type="component" value="Chromosome"/>
</dbReference>
<dbReference type="InterPro" id="IPR002818">
    <property type="entry name" value="DJ-1/PfpI"/>
</dbReference>
<keyword evidence="6" id="KW-1185">Reference proteome</keyword>
<feature type="domain" description="DJ-1/PfpI" evidence="4">
    <location>
        <begin position="390"/>
        <end position="583"/>
    </location>
</feature>
<dbReference type="Pfam" id="PF01965">
    <property type="entry name" value="DJ-1_PfpI"/>
    <property type="match status" value="1"/>
</dbReference>
<evidence type="ECO:0000313" key="5">
    <source>
        <dbReference type="EMBL" id="BDD00298.1"/>
    </source>
</evidence>
<organism evidence="5 6">
    <name type="scientific">Persicobacter psychrovividus</name>
    <dbReference type="NCBI Taxonomy" id="387638"/>
    <lineage>
        <taxon>Bacteria</taxon>
        <taxon>Pseudomonadati</taxon>
        <taxon>Bacteroidota</taxon>
        <taxon>Cytophagia</taxon>
        <taxon>Cytophagales</taxon>
        <taxon>Persicobacteraceae</taxon>
        <taxon>Persicobacter</taxon>
    </lineage>
</organism>
<accession>A0ABN6LF64</accession>
<proteinExistence type="predicted"/>
<gene>
    <name evidence="5" type="ORF">PEPS_25780</name>
</gene>
<dbReference type="Pfam" id="PF03022">
    <property type="entry name" value="MRJP"/>
    <property type="match status" value="1"/>
</dbReference>
<dbReference type="InterPro" id="IPR029062">
    <property type="entry name" value="Class_I_gatase-like"/>
</dbReference>